<feature type="transmembrane region" description="Helical" evidence="15">
    <location>
        <begin position="213"/>
        <end position="232"/>
    </location>
</feature>
<reference evidence="17" key="1">
    <citation type="submission" date="2022-05" db="EMBL/GenBank/DDBJ databases">
        <title>The Musa troglodytarum L. genome provides insights into the mechanism of non-climacteric behaviour and enrichment of carotenoids.</title>
        <authorList>
            <person name="Wang J."/>
        </authorList>
    </citation>
    <scope>NUCLEOTIDE SEQUENCE</scope>
    <source>
        <tissue evidence="17">Leaf</tissue>
    </source>
</reference>
<feature type="transmembrane region" description="Helical" evidence="15">
    <location>
        <begin position="145"/>
        <end position="162"/>
    </location>
</feature>
<name>A0A9E7GCC9_9LILI</name>
<feature type="transmembrane region" description="Helical" evidence="15">
    <location>
        <begin position="36"/>
        <end position="56"/>
    </location>
</feature>
<evidence type="ECO:0000256" key="14">
    <source>
        <dbReference type="SAM" id="MobiDB-lite"/>
    </source>
</evidence>
<dbReference type="Pfam" id="PF01764">
    <property type="entry name" value="Lipase_3"/>
    <property type="match status" value="1"/>
</dbReference>
<feature type="transmembrane region" description="Helical" evidence="15">
    <location>
        <begin position="92"/>
        <end position="112"/>
    </location>
</feature>
<keyword evidence="12" id="KW-0443">Lipid metabolism</keyword>
<feature type="transmembrane region" description="Helical" evidence="15">
    <location>
        <begin position="118"/>
        <end position="138"/>
    </location>
</feature>
<dbReference type="PROSITE" id="PS01243">
    <property type="entry name" value="BI1"/>
    <property type="match status" value="1"/>
</dbReference>
<keyword evidence="8" id="KW-0378">Hydrolase</keyword>
<accession>A0A9E7GCC9</accession>
<evidence type="ECO:0000256" key="8">
    <source>
        <dbReference type="ARBA" id="ARBA00022801"/>
    </source>
</evidence>
<dbReference type="InterPro" id="IPR006213">
    <property type="entry name" value="Bax_inhbtr1_CS"/>
</dbReference>
<keyword evidence="7 15" id="KW-0812">Transmembrane</keyword>
<keyword evidence="9" id="KW-0809">Transit peptide</keyword>
<evidence type="ECO:0000313" key="18">
    <source>
        <dbReference type="Proteomes" id="UP001055439"/>
    </source>
</evidence>
<evidence type="ECO:0000256" key="3">
    <source>
        <dbReference type="ARBA" id="ARBA00010350"/>
    </source>
</evidence>
<feature type="transmembrane region" description="Helical" evidence="15">
    <location>
        <begin position="62"/>
        <end position="80"/>
    </location>
</feature>
<evidence type="ECO:0000256" key="7">
    <source>
        <dbReference type="ARBA" id="ARBA00022692"/>
    </source>
</evidence>
<evidence type="ECO:0000256" key="10">
    <source>
        <dbReference type="ARBA" id="ARBA00022963"/>
    </source>
</evidence>
<keyword evidence="13 15" id="KW-0472">Membrane</keyword>
<dbReference type="InterPro" id="IPR006214">
    <property type="entry name" value="Bax_inhibitor_1-related"/>
</dbReference>
<evidence type="ECO:0000256" key="4">
    <source>
        <dbReference type="ARBA" id="ARBA00010701"/>
    </source>
</evidence>
<keyword evidence="18" id="KW-1185">Reference proteome</keyword>
<dbReference type="CDD" id="cd10430">
    <property type="entry name" value="BI-1"/>
    <property type="match status" value="1"/>
</dbReference>
<keyword evidence="6" id="KW-0934">Plastid</keyword>
<dbReference type="GO" id="GO:0016042">
    <property type="term" value="P:lipid catabolic process"/>
    <property type="evidence" value="ECO:0007669"/>
    <property type="project" value="UniProtKB-KW"/>
</dbReference>
<evidence type="ECO:0000256" key="9">
    <source>
        <dbReference type="ARBA" id="ARBA00022946"/>
    </source>
</evidence>
<keyword evidence="5" id="KW-0150">Chloroplast</keyword>
<evidence type="ECO:0000256" key="1">
    <source>
        <dbReference type="ARBA" id="ARBA00004141"/>
    </source>
</evidence>
<comment type="similarity">
    <text evidence="3">Belongs to the BI1 family.</text>
</comment>
<evidence type="ECO:0000256" key="6">
    <source>
        <dbReference type="ARBA" id="ARBA00022640"/>
    </source>
</evidence>
<evidence type="ECO:0000256" key="13">
    <source>
        <dbReference type="ARBA" id="ARBA00023136"/>
    </source>
</evidence>
<evidence type="ECO:0000259" key="16">
    <source>
        <dbReference type="Pfam" id="PF01764"/>
    </source>
</evidence>
<sequence length="907" mass="99880">MDSFFQSRSQPSFGSGWSYDSLKNVRHIRPTVQNHLKLVFLTLCCALAASAVGAYLHILMNIGGVITMLGCLVSIVWLLSTPAHDERKRFSLLMAVSVLEGASVGPLIELAIDFDPSVLVTAFVGTAIAFGCFSGAAIVARRAEFLYLGGLLSSGVSILLWLQLAGSIFGQSVAMLKVELYFGLLIFLGYIVFDTQEIIERAHLGELDYVKHALRLFTDFVAVFVRILVIMLKNASAKSEDGKKGKKRSTGKRTPPYDDVWFGFRANANGIPYWKLPVIFLAVDVAGEEVDSYFGLTESTVLFDRRLLQETVFGVTMPVYIYHATTPFPKPHSVSYSVLRASPVPFAIASSPSPSPSSFRPSSLIRSFMPIGSAMVTAPRHVSPVRNPLRHRPSSPLNPLAARLHATTATAITTGVSTRTHLSNLDRLLQKKQPVAPPPPPQPAPDPVVEDDRDPRDSPFSFSALHRTGSSLLNALNLPSALFLPSSSTQQAEEISPRSLTHLRRLLSNSTRQSPRGTIAPRWRQYHGAADWDGLLDPLDHDLRRELIRYGEFAQATYHAFHSNPTAAPPDRPRAVVLPDRSYRVTRNLFATASVELPPWVDSVAPWMMTATPTSWVGYVAVCDNEREIQRMGRRDIVIALRGTSTCLEWAENFRTWLVPIDEEEQEDEEEETSEGEHTEKPRGAVPKVECGFRSLYKTAGPDAPSLSSMVAEEVRKLTEQYAGEELSITVVGHSLGAALAVLVADELAASVSPHVPTAVFSFGGPRVGNQAFADRVERRAVKVLRVVNAHDLVTRVPWVLPARSDGYAHVGRELRVDNRMSPYLRPDADAACCHDLEAYLHLVDGFMATNCPFRSDAKRSLARLLSQQGTNVKELYVSKARDLRLRPAGSFARCNSGQLPRTSSTR</sequence>
<dbReference type="PANTHER" id="PTHR31403:SF65">
    <property type="entry name" value="OS08G0143600 PROTEIN"/>
    <property type="match status" value="1"/>
</dbReference>
<feature type="compositionally biased region" description="Acidic residues" evidence="14">
    <location>
        <begin position="661"/>
        <end position="674"/>
    </location>
</feature>
<evidence type="ECO:0000256" key="2">
    <source>
        <dbReference type="ARBA" id="ARBA00004229"/>
    </source>
</evidence>
<keyword evidence="10" id="KW-0442">Lipid degradation</keyword>
<evidence type="ECO:0000256" key="15">
    <source>
        <dbReference type="SAM" id="Phobius"/>
    </source>
</evidence>
<dbReference type="EMBL" id="CP097508">
    <property type="protein sequence ID" value="URE09717.1"/>
    <property type="molecule type" value="Genomic_DNA"/>
</dbReference>
<evidence type="ECO:0000256" key="11">
    <source>
        <dbReference type="ARBA" id="ARBA00022989"/>
    </source>
</evidence>
<dbReference type="InterPro" id="IPR002921">
    <property type="entry name" value="Fungal_lipase-type"/>
</dbReference>
<protein>
    <submittedName>
        <fullName evidence="17">Lipase class 3 family protein</fullName>
    </submittedName>
</protein>
<dbReference type="SUPFAM" id="SSF53474">
    <property type="entry name" value="alpha/beta-Hydrolases"/>
    <property type="match status" value="1"/>
</dbReference>
<dbReference type="Pfam" id="PF01027">
    <property type="entry name" value="Bax1-I"/>
    <property type="match status" value="1"/>
</dbReference>
<dbReference type="PANTHER" id="PTHR31403">
    <property type="entry name" value="PHOSPHOLIPASE A1-IBETA2, CHLOROPLASTIC"/>
    <property type="match status" value="1"/>
</dbReference>
<feature type="region of interest" description="Disordered" evidence="14">
    <location>
        <begin position="661"/>
        <end position="685"/>
    </location>
</feature>
<keyword evidence="11 15" id="KW-1133">Transmembrane helix</keyword>
<feature type="transmembrane region" description="Helical" evidence="15">
    <location>
        <begin position="174"/>
        <end position="193"/>
    </location>
</feature>
<comment type="subcellular location">
    <subcellularLocation>
        <location evidence="1">Membrane</location>
        <topology evidence="1">Multi-pass membrane protein</topology>
    </subcellularLocation>
    <subcellularLocation>
        <location evidence="2">Plastid</location>
        <location evidence="2">Chloroplast</location>
    </subcellularLocation>
</comment>
<feature type="domain" description="Fungal lipase-type" evidence="16">
    <location>
        <begin position="638"/>
        <end position="799"/>
    </location>
</feature>
<dbReference type="Gene3D" id="3.40.50.1820">
    <property type="entry name" value="alpha/beta hydrolase"/>
    <property type="match status" value="1"/>
</dbReference>
<feature type="region of interest" description="Disordered" evidence="14">
    <location>
        <begin position="432"/>
        <end position="463"/>
    </location>
</feature>
<feature type="compositionally biased region" description="Pro residues" evidence="14">
    <location>
        <begin position="435"/>
        <end position="446"/>
    </location>
</feature>
<evidence type="ECO:0000256" key="5">
    <source>
        <dbReference type="ARBA" id="ARBA00022528"/>
    </source>
</evidence>
<evidence type="ECO:0000313" key="17">
    <source>
        <dbReference type="EMBL" id="URE09717.1"/>
    </source>
</evidence>
<dbReference type="AlphaFoldDB" id="A0A9E7GCC9"/>
<evidence type="ECO:0000256" key="12">
    <source>
        <dbReference type="ARBA" id="ARBA00023098"/>
    </source>
</evidence>
<dbReference type="GO" id="GO:0016020">
    <property type="term" value="C:membrane"/>
    <property type="evidence" value="ECO:0007669"/>
    <property type="project" value="UniProtKB-SubCell"/>
</dbReference>
<comment type="similarity">
    <text evidence="4">Belongs to the AB hydrolase superfamily. Lipase family.</text>
</comment>
<dbReference type="CDD" id="cd00519">
    <property type="entry name" value="Lipase_3"/>
    <property type="match status" value="1"/>
</dbReference>
<gene>
    <name evidence="17" type="ORF">MUK42_04876</name>
</gene>
<dbReference type="Proteomes" id="UP001055439">
    <property type="component" value="Chromosome 6"/>
</dbReference>
<dbReference type="GO" id="GO:0009507">
    <property type="term" value="C:chloroplast"/>
    <property type="evidence" value="ECO:0007669"/>
    <property type="project" value="UniProtKB-SubCell"/>
</dbReference>
<dbReference type="OrthoDB" id="426718at2759"/>
<dbReference type="InterPro" id="IPR029058">
    <property type="entry name" value="AB_hydrolase_fold"/>
</dbReference>
<organism evidence="17 18">
    <name type="scientific">Musa troglodytarum</name>
    <name type="common">fe'i banana</name>
    <dbReference type="NCBI Taxonomy" id="320322"/>
    <lineage>
        <taxon>Eukaryota</taxon>
        <taxon>Viridiplantae</taxon>
        <taxon>Streptophyta</taxon>
        <taxon>Embryophyta</taxon>
        <taxon>Tracheophyta</taxon>
        <taxon>Spermatophyta</taxon>
        <taxon>Magnoliopsida</taxon>
        <taxon>Liliopsida</taxon>
        <taxon>Zingiberales</taxon>
        <taxon>Musaceae</taxon>
        <taxon>Musa</taxon>
    </lineage>
</organism>
<dbReference type="GO" id="GO:0004620">
    <property type="term" value="F:phospholipase activity"/>
    <property type="evidence" value="ECO:0007669"/>
    <property type="project" value="TreeGrafter"/>
</dbReference>
<proteinExistence type="inferred from homology"/>